<dbReference type="PANTHER" id="PTHR13245:SF14">
    <property type="entry name" value="RRP15-LIKE PROTEIN"/>
    <property type="match status" value="1"/>
</dbReference>
<feature type="compositionally biased region" description="Acidic residues" evidence="4">
    <location>
        <begin position="58"/>
        <end position="101"/>
    </location>
</feature>
<evidence type="ECO:0000313" key="6">
    <source>
        <dbReference type="Proteomes" id="UP001274896"/>
    </source>
</evidence>
<organism evidence="5 6">
    <name type="scientific">Hemibagrus guttatus</name>
    <dbReference type="NCBI Taxonomy" id="175788"/>
    <lineage>
        <taxon>Eukaryota</taxon>
        <taxon>Metazoa</taxon>
        <taxon>Chordata</taxon>
        <taxon>Craniata</taxon>
        <taxon>Vertebrata</taxon>
        <taxon>Euteleostomi</taxon>
        <taxon>Actinopterygii</taxon>
        <taxon>Neopterygii</taxon>
        <taxon>Teleostei</taxon>
        <taxon>Ostariophysi</taxon>
        <taxon>Siluriformes</taxon>
        <taxon>Bagridae</taxon>
        <taxon>Hemibagrus</taxon>
    </lineage>
</organism>
<reference evidence="5" key="1">
    <citation type="submission" date="2023-06" db="EMBL/GenBank/DDBJ databases">
        <title>Male Hemibagrus guttatus genome.</title>
        <authorList>
            <person name="Bian C."/>
        </authorList>
    </citation>
    <scope>NUCLEOTIDE SEQUENCE</scope>
    <source>
        <strain evidence="5">Male_cb2023</strain>
        <tissue evidence="5">Muscle</tissue>
    </source>
</reference>
<feature type="compositionally biased region" description="Acidic residues" evidence="4">
    <location>
        <begin position="37"/>
        <end position="50"/>
    </location>
</feature>
<sequence length="296" mass="33689">YPEPFVRLTFFPECFSCNTGAFRKMAASVEKPHVEIELDSDTDEMSENSENEERSEKEESEDEEGGEEEESADGGDEEERSADGGSEGEEEGKEEEQDGEVEMNPNAGWAEVMAKILGKKTADDKPCILLKNKQWDKLNAKERKEKLERKKQADKKRAWELMCRVKPDVVRDKEKERNLQRIATRGVVQLFNAVRQHQKNVDEKMKEVGGSERKKAKVLSSVSKKDFIDVLRGNAGCNKAATKASSEVQKREKPAWSVLRDDFMMGSSMKDWDKESDPEERHKEPEGADDFNSDSD</sequence>
<feature type="region of interest" description="Disordered" evidence="4">
    <location>
        <begin position="27"/>
        <end position="107"/>
    </location>
</feature>
<evidence type="ECO:0000256" key="3">
    <source>
        <dbReference type="SAM" id="Coils"/>
    </source>
</evidence>
<feature type="region of interest" description="Disordered" evidence="4">
    <location>
        <begin position="239"/>
        <end position="296"/>
    </location>
</feature>
<evidence type="ECO:0000313" key="5">
    <source>
        <dbReference type="EMBL" id="KAK3551874.1"/>
    </source>
</evidence>
<comment type="similarity">
    <text evidence="1">Belongs to the RRP15 family.</text>
</comment>
<dbReference type="GO" id="GO:0000460">
    <property type="term" value="P:maturation of 5.8S rRNA"/>
    <property type="evidence" value="ECO:0007669"/>
    <property type="project" value="TreeGrafter"/>
</dbReference>
<accession>A0AAE0RF23</accession>
<dbReference type="PANTHER" id="PTHR13245">
    <property type="entry name" value="RRP15-LIKE PROTEIN"/>
    <property type="match status" value="1"/>
</dbReference>
<name>A0AAE0RF23_9TELE</name>
<dbReference type="Pfam" id="PF07890">
    <property type="entry name" value="Rrp15p"/>
    <property type="match status" value="1"/>
</dbReference>
<dbReference type="GO" id="GO:0000470">
    <property type="term" value="P:maturation of LSU-rRNA"/>
    <property type="evidence" value="ECO:0007669"/>
    <property type="project" value="TreeGrafter"/>
</dbReference>
<feature type="compositionally biased region" description="Basic and acidic residues" evidence="4">
    <location>
        <begin position="270"/>
        <end position="286"/>
    </location>
</feature>
<dbReference type="EMBL" id="JAUCMX010000003">
    <property type="protein sequence ID" value="KAK3551874.1"/>
    <property type="molecule type" value="Genomic_DNA"/>
</dbReference>
<keyword evidence="3" id="KW-0175">Coiled coil</keyword>
<comment type="caution">
    <text evidence="5">The sequence shown here is derived from an EMBL/GenBank/DDBJ whole genome shotgun (WGS) entry which is preliminary data.</text>
</comment>
<protein>
    <recommendedName>
        <fullName evidence="2">RRP15-like protein</fullName>
    </recommendedName>
</protein>
<gene>
    <name evidence="5" type="ORF">QTP70_030619</name>
</gene>
<feature type="non-terminal residue" evidence="5">
    <location>
        <position position="296"/>
    </location>
</feature>
<dbReference type="Proteomes" id="UP001274896">
    <property type="component" value="Unassembled WGS sequence"/>
</dbReference>
<feature type="compositionally biased region" description="Acidic residues" evidence="4">
    <location>
        <begin position="287"/>
        <end position="296"/>
    </location>
</feature>
<dbReference type="AlphaFoldDB" id="A0AAE0RF23"/>
<keyword evidence="6" id="KW-1185">Reference proteome</keyword>
<proteinExistence type="inferred from homology"/>
<evidence type="ECO:0000256" key="4">
    <source>
        <dbReference type="SAM" id="MobiDB-lite"/>
    </source>
</evidence>
<dbReference type="InterPro" id="IPR012459">
    <property type="entry name" value="Rrp15"/>
</dbReference>
<dbReference type="GO" id="GO:0030687">
    <property type="term" value="C:preribosome, large subunit precursor"/>
    <property type="evidence" value="ECO:0007669"/>
    <property type="project" value="TreeGrafter"/>
</dbReference>
<evidence type="ECO:0000256" key="1">
    <source>
        <dbReference type="ARBA" id="ARBA00007462"/>
    </source>
</evidence>
<feature type="coiled-coil region" evidence="3">
    <location>
        <begin position="130"/>
        <end position="157"/>
    </location>
</feature>
<feature type="compositionally biased region" description="Basic and acidic residues" evidence="4">
    <location>
        <begin position="248"/>
        <end position="263"/>
    </location>
</feature>
<evidence type="ECO:0000256" key="2">
    <source>
        <dbReference type="ARBA" id="ARBA00017475"/>
    </source>
</evidence>